<dbReference type="Proteomes" id="UP000029228">
    <property type="component" value="Unassembled WGS sequence"/>
</dbReference>
<name>A0A090S2W9_9VIBR</name>
<reference evidence="1 2" key="1">
    <citation type="submission" date="2014-09" db="EMBL/GenBank/DDBJ databases">
        <title>Vibrio maritimus JCM 19235. (C45) whole genome shotgun sequence.</title>
        <authorList>
            <person name="Sawabe T."/>
            <person name="Meirelles P."/>
            <person name="Nakanishi M."/>
            <person name="Sayaka M."/>
            <person name="Hattori M."/>
            <person name="Ohkuma M."/>
        </authorList>
    </citation>
    <scope>NUCLEOTIDE SEQUENCE [LARGE SCALE GENOMIC DNA]</scope>
    <source>
        <strain evidence="2">JCM19235</strain>
    </source>
</reference>
<comment type="caution">
    <text evidence="1">The sequence shown here is derived from an EMBL/GenBank/DDBJ whole genome shotgun (WGS) entry which is preliminary data.</text>
</comment>
<proteinExistence type="predicted"/>
<accession>A0A090S2W9</accession>
<gene>
    <name evidence="1" type="ORF">JCM19235_2744</name>
</gene>
<keyword evidence="2" id="KW-1185">Reference proteome</keyword>
<organism evidence="1 2">
    <name type="scientific">Vibrio maritimus</name>
    <dbReference type="NCBI Taxonomy" id="990268"/>
    <lineage>
        <taxon>Bacteria</taxon>
        <taxon>Pseudomonadati</taxon>
        <taxon>Pseudomonadota</taxon>
        <taxon>Gammaproteobacteria</taxon>
        <taxon>Vibrionales</taxon>
        <taxon>Vibrionaceae</taxon>
        <taxon>Vibrio</taxon>
    </lineage>
</organism>
<protein>
    <submittedName>
        <fullName evidence="1">Uncharacterized protein</fullName>
    </submittedName>
</protein>
<evidence type="ECO:0000313" key="1">
    <source>
        <dbReference type="EMBL" id="GAL22050.1"/>
    </source>
</evidence>
<sequence length="48" mass="5526">MATSATLLIHNRQILSHTFSNRLKLNITTRSTQVRQICLRVLLVSTFK</sequence>
<reference evidence="1 2" key="2">
    <citation type="submission" date="2014-09" db="EMBL/GenBank/DDBJ databases">
        <authorList>
            <consortium name="NBRP consortium"/>
            <person name="Sawabe T."/>
            <person name="Meirelles P."/>
            <person name="Nakanishi M."/>
            <person name="Sayaka M."/>
            <person name="Hattori M."/>
            <person name="Ohkuma M."/>
        </authorList>
    </citation>
    <scope>NUCLEOTIDE SEQUENCE [LARGE SCALE GENOMIC DNA]</scope>
    <source>
        <strain evidence="2">JCM19235</strain>
    </source>
</reference>
<dbReference type="AlphaFoldDB" id="A0A090S2W9"/>
<dbReference type="EMBL" id="BBMR01000011">
    <property type="protein sequence ID" value="GAL22050.1"/>
    <property type="molecule type" value="Genomic_DNA"/>
</dbReference>
<evidence type="ECO:0000313" key="2">
    <source>
        <dbReference type="Proteomes" id="UP000029228"/>
    </source>
</evidence>